<dbReference type="Pfam" id="PF13620">
    <property type="entry name" value="CarboxypepD_reg"/>
    <property type="match status" value="1"/>
</dbReference>
<dbReference type="InterPro" id="IPR008969">
    <property type="entry name" value="CarboxyPept-like_regulatory"/>
</dbReference>
<dbReference type="SUPFAM" id="SSF49464">
    <property type="entry name" value="Carboxypeptidase regulatory domain-like"/>
    <property type="match status" value="2"/>
</dbReference>
<keyword evidence="1" id="KW-0732">Signal</keyword>
<keyword evidence="4" id="KW-1185">Reference proteome</keyword>
<dbReference type="Gene3D" id="3.40.30.10">
    <property type="entry name" value="Glutaredoxin"/>
    <property type="match status" value="1"/>
</dbReference>
<dbReference type="PANTHER" id="PTHR42852">
    <property type="entry name" value="THIOL:DISULFIDE INTERCHANGE PROTEIN DSBE"/>
    <property type="match status" value="1"/>
</dbReference>
<feature type="signal peptide" evidence="1">
    <location>
        <begin position="1"/>
        <end position="33"/>
    </location>
</feature>
<protein>
    <submittedName>
        <fullName evidence="3">Thiol-disulfide oxidoreductase ResA</fullName>
    </submittedName>
</protein>
<dbReference type="InterPro" id="IPR013740">
    <property type="entry name" value="Redoxin"/>
</dbReference>
<dbReference type="PROSITE" id="PS51352">
    <property type="entry name" value="THIOREDOXIN_2"/>
    <property type="match status" value="1"/>
</dbReference>
<dbReference type="PANTHER" id="PTHR42852:SF17">
    <property type="entry name" value="THIOREDOXIN-LIKE PROTEIN HI_1115"/>
    <property type="match status" value="1"/>
</dbReference>
<name>A0A517PZG4_9PLAN</name>
<sequence precursor="true">MHSYRFKTIRRHLWLSRILLAILLLSLSASLPAEKKSAAKNNQASSKSRKMEFRVCDEQGKPLPGAKLFANVVYHNESKKIRIVNSDLVADSDGVMTLKLPAQTQSMRLWVSRPDYVSEYISFGEGDPEKEKQIPDHFEFQLARGTQISGVVVDENGQPIPKVTVSVSLTVGKPDKSADPRPIISISTEAVTDKTGKWSVNIAPAKQPGEDVRFRLKFTHQDYISDSRWGELQALQNLTTAMLRDGTARIVLRRGQSIKGTIFNTAGDPVTKGIVVWNDAPYFGSTVNETKIDQSGHFETLSLPPGKHPVTVVAPGFMPVRQIVDVNQSLKELTFAMKPGKRLTLKIVDADGNPVPKASVSLQGWHGAKSLYNVRHPNVLNSEIPTHADENGIYVWDWAPDDPVTYRILGKSGAKSVTLVATEKPHVIQLDYPLTISGNVTDARTGKPVSTFRVIPVIEFRPDFLTTSFSNAVKGKAGKFKITLDPTMDDYRRLIRIEADGYRSALSQSSYGLGDGSVIQNFTLEPAPARRGKVVNSDGKPVVNAAIRLGTPTIVPIVSNGKSDPEGMPANTTTEGEFEIAATFEPTRIRATHASGYAEVLRQPGEEIGTLTLKPWASVSGRLMQAGKPIGGETIQFKPIQEHPLGSARLQDTYTVLTDKNGRFEFKQLPPIAGSVRAILGPWVDSPLTSGQSIPLDLQPGDHKTIALGNQGVTLTGTVVETGRDQAPLNKKWSINYLIRREGGLDWPVDAPSLNFDPTQPLRLAALEDPNFATWQRTRAYYFVKLAPDGQLKINGVPPGKYDLLVQLYEPPAGCLVNPVGQKIIPVEVTEQNLKSGTLALGQLTVPCKLGPQQGSNLYAFEFTDPAGQAHSIYELKGRYVLLQAWASWCAPCLKSMPEIQALTAQYQEQKLTVIGLNVDQDPLEAQNLVKRKGWNWTQHYMEAETERARRLTVSSVPIYFLVGPDGVVTSVSKDWNEMQQTINKLLKEKSAP</sequence>
<dbReference type="Pfam" id="PF08534">
    <property type="entry name" value="Redoxin"/>
    <property type="match status" value="1"/>
</dbReference>
<dbReference type="InterPro" id="IPR036249">
    <property type="entry name" value="Thioredoxin-like_sf"/>
</dbReference>
<organism evidence="3 4">
    <name type="scientific">Gimesia panareensis</name>
    <dbReference type="NCBI Taxonomy" id="2527978"/>
    <lineage>
        <taxon>Bacteria</taxon>
        <taxon>Pseudomonadati</taxon>
        <taxon>Planctomycetota</taxon>
        <taxon>Planctomycetia</taxon>
        <taxon>Planctomycetales</taxon>
        <taxon>Planctomycetaceae</taxon>
        <taxon>Gimesia</taxon>
    </lineage>
</organism>
<accession>A0A517PZG4</accession>
<dbReference type="InterPro" id="IPR013766">
    <property type="entry name" value="Thioredoxin_domain"/>
</dbReference>
<dbReference type="Proteomes" id="UP000315647">
    <property type="component" value="Chromosome"/>
</dbReference>
<dbReference type="Gene3D" id="2.60.40.1120">
    <property type="entry name" value="Carboxypeptidase-like, regulatory domain"/>
    <property type="match status" value="2"/>
</dbReference>
<dbReference type="AlphaFoldDB" id="A0A517PZG4"/>
<dbReference type="InterPro" id="IPR050553">
    <property type="entry name" value="Thioredoxin_ResA/DsbE_sf"/>
</dbReference>
<dbReference type="CDD" id="cd02966">
    <property type="entry name" value="TlpA_like_family"/>
    <property type="match status" value="1"/>
</dbReference>
<reference evidence="3 4" key="1">
    <citation type="submission" date="2019-03" db="EMBL/GenBank/DDBJ databases">
        <title>Deep-cultivation of Planctomycetes and their phenomic and genomic characterization uncovers novel biology.</title>
        <authorList>
            <person name="Wiegand S."/>
            <person name="Jogler M."/>
            <person name="Boedeker C."/>
            <person name="Pinto D."/>
            <person name="Vollmers J."/>
            <person name="Rivas-Marin E."/>
            <person name="Kohn T."/>
            <person name="Peeters S.H."/>
            <person name="Heuer A."/>
            <person name="Rast P."/>
            <person name="Oberbeckmann S."/>
            <person name="Bunk B."/>
            <person name="Jeske O."/>
            <person name="Meyerdierks A."/>
            <person name="Storesund J.E."/>
            <person name="Kallscheuer N."/>
            <person name="Luecker S."/>
            <person name="Lage O.M."/>
            <person name="Pohl T."/>
            <person name="Merkel B.J."/>
            <person name="Hornburger P."/>
            <person name="Mueller R.-W."/>
            <person name="Bruemmer F."/>
            <person name="Labrenz M."/>
            <person name="Spormann A.M."/>
            <person name="Op den Camp H."/>
            <person name="Overmann J."/>
            <person name="Amann R."/>
            <person name="Jetten M.S.M."/>
            <person name="Mascher T."/>
            <person name="Medema M.H."/>
            <person name="Devos D.P."/>
            <person name="Kaster A.-K."/>
            <person name="Ovreas L."/>
            <person name="Rohde M."/>
            <person name="Galperin M.Y."/>
            <person name="Jogler C."/>
        </authorList>
    </citation>
    <scope>NUCLEOTIDE SEQUENCE [LARGE SCALE GENOMIC DNA]</scope>
    <source>
        <strain evidence="3 4">Enr10</strain>
    </source>
</reference>
<gene>
    <name evidence="3" type="primary">resA_1</name>
    <name evidence="3" type="ORF">Enr10x_00640</name>
</gene>
<feature type="domain" description="Thioredoxin" evidence="2">
    <location>
        <begin position="852"/>
        <end position="992"/>
    </location>
</feature>
<dbReference type="EMBL" id="CP037421">
    <property type="protein sequence ID" value="QDT24773.1"/>
    <property type="molecule type" value="Genomic_DNA"/>
</dbReference>
<proteinExistence type="predicted"/>
<evidence type="ECO:0000256" key="1">
    <source>
        <dbReference type="SAM" id="SignalP"/>
    </source>
</evidence>
<evidence type="ECO:0000313" key="4">
    <source>
        <dbReference type="Proteomes" id="UP000315647"/>
    </source>
</evidence>
<evidence type="ECO:0000313" key="3">
    <source>
        <dbReference type="EMBL" id="QDT24773.1"/>
    </source>
</evidence>
<dbReference type="SUPFAM" id="SSF52833">
    <property type="entry name" value="Thioredoxin-like"/>
    <property type="match status" value="1"/>
</dbReference>
<feature type="chain" id="PRO_5021877088" evidence="1">
    <location>
        <begin position="34"/>
        <end position="993"/>
    </location>
</feature>
<evidence type="ECO:0000259" key="2">
    <source>
        <dbReference type="PROSITE" id="PS51352"/>
    </source>
</evidence>
<dbReference type="GO" id="GO:0016491">
    <property type="term" value="F:oxidoreductase activity"/>
    <property type="evidence" value="ECO:0007669"/>
    <property type="project" value="InterPro"/>
</dbReference>